<sequence>MPSNSMDVDGIAFASFGMVLPILANGKNPRGMHIIHSKLLGLGFFLWAYSEPIFTFRVRPIFPLALAPSASPPSRRCPIRDATVRPLSGYLSDQAASLNCSSPSVAPPCRRSIPSPPPTRRCLLAKTDFLPLSCFCPIRYDSFFPL</sequence>
<evidence type="ECO:0000313" key="3">
    <source>
        <dbReference type="Proteomes" id="UP000233551"/>
    </source>
</evidence>
<name>A0A2I0JKU2_PUNGR</name>
<proteinExistence type="predicted"/>
<comment type="caution">
    <text evidence="2">The sequence shown here is derived from an EMBL/GenBank/DDBJ whole genome shotgun (WGS) entry which is preliminary data.</text>
</comment>
<feature type="transmembrane region" description="Helical" evidence="1">
    <location>
        <begin position="6"/>
        <end position="24"/>
    </location>
</feature>
<dbReference type="Proteomes" id="UP000233551">
    <property type="component" value="Unassembled WGS sequence"/>
</dbReference>
<reference evidence="2 3" key="1">
    <citation type="submission" date="2017-11" db="EMBL/GenBank/DDBJ databases">
        <title>De-novo sequencing of pomegranate (Punica granatum L.) genome.</title>
        <authorList>
            <person name="Akparov Z."/>
            <person name="Amiraslanov A."/>
            <person name="Hajiyeva S."/>
            <person name="Abbasov M."/>
            <person name="Kaur K."/>
            <person name="Hamwieh A."/>
            <person name="Solovyev V."/>
            <person name="Salamov A."/>
            <person name="Braich B."/>
            <person name="Kosarev P."/>
            <person name="Mahmoud A."/>
            <person name="Hajiyev E."/>
            <person name="Babayeva S."/>
            <person name="Izzatullayeva V."/>
            <person name="Mammadov A."/>
            <person name="Mammadov A."/>
            <person name="Sharifova S."/>
            <person name="Ojaghi J."/>
            <person name="Eynullazada K."/>
            <person name="Bayramov B."/>
            <person name="Abdulazimova A."/>
            <person name="Shahmuradov I."/>
        </authorList>
    </citation>
    <scope>NUCLEOTIDE SEQUENCE [LARGE SCALE GENOMIC DNA]</scope>
    <source>
        <strain evidence="3">cv. AG2017</strain>
        <tissue evidence="2">Leaf</tissue>
    </source>
</reference>
<organism evidence="2 3">
    <name type="scientific">Punica granatum</name>
    <name type="common">Pomegranate</name>
    <dbReference type="NCBI Taxonomy" id="22663"/>
    <lineage>
        <taxon>Eukaryota</taxon>
        <taxon>Viridiplantae</taxon>
        <taxon>Streptophyta</taxon>
        <taxon>Embryophyta</taxon>
        <taxon>Tracheophyta</taxon>
        <taxon>Spermatophyta</taxon>
        <taxon>Magnoliopsida</taxon>
        <taxon>eudicotyledons</taxon>
        <taxon>Gunneridae</taxon>
        <taxon>Pentapetalae</taxon>
        <taxon>rosids</taxon>
        <taxon>malvids</taxon>
        <taxon>Myrtales</taxon>
        <taxon>Lythraceae</taxon>
        <taxon>Punica</taxon>
    </lineage>
</organism>
<accession>A0A2I0JKU2</accession>
<keyword evidence="1" id="KW-1133">Transmembrane helix</keyword>
<evidence type="ECO:0000313" key="2">
    <source>
        <dbReference type="EMBL" id="PKI56166.1"/>
    </source>
</evidence>
<protein>
    <submittedName>
        <fullName evidence="2">Uncharacterized protein</fullName>
    </submittedName>
</protein>
<dbReference type="AlphaFoldDB" id="A0A2I0JKU2"/>
<keyword evidence="1" id="KW-0472">Membrane</keyword>
<feature type="transmembrane region" description="Helical" evidence="1">
    <location>
        <begin position="31"/>
        <end position="49"/>
    </location>
</feature>
<keyword evidence="3" id="KW-1185">Reference proteome</keyword>
<evidence type="ECO:0000256" key="1">
    <source>
        <dbReference type="SAM" id="Phobius"/>
    </source>
</evidence>
<gene>
    <name evidence="2" type="ORF">CRG98_023434</name>
</gene>
<keyword evidence="1" id="KW-0812">Transmembrane</keyword>
<dbReference type="EMBL" id="PGOL01001619">
    <property type="protein sequence ID" value="PKI56166.1"/>
    <property type="molecule type" value="Genomic_DNA"/>
</dbReference>